<keyword evidence="1 3" id="KW-0732">Signal</keyword>
<sequence length="146" mass="15819">MKALLRESFYLSLLLCLYSIHHSCGATDTITTTHFLKDDAATITSPGGIFEMGFFSPGNSENRYVGMWYKNISVRTVVWVANREAPLSSGSGILKVIKPGLLVLLNGTNNVVWSTNTSRSVQNPVAQLLDSGNLVVKQAGDDNLGN</sequence>
<dbReference type="InterPro" id="IPR001480">
    <property type="entry name" value="Bulb-type_lectin_dom"/>
</dbReference>
<evidence type="ECO:0000256" key="2">
    <source>
        <dbReference type="ARBA" id="ARBA00023180"/>
    </source>
</evidence>
<gene>
    <name evidence="5" type="ORF">HAX54_002090</name>
</gene>
<evidence type="ECO:0000313" key="5">
    <source>
        <dbReference type="EMBL" id="MCE3215361.1"/>
    </source>
</evidence>
<protein>
    <recommendedName>
        <fullName evidence="4">Bulb-type lectin domain-containing protein</fullName>
    </recommendedName>
</protein>
<dbReference type="CDD" id="cd00028">
    <property type="entry name" value="B_lectin"/>
    <property type="match status" value="1"/>
</dbReference>
<dbReference type="Proteomes" id="UP000823775">
    <property type="component" value="Unassembled WGS sequence"/>
</dbReference>
<dbReference type="PANTHER" id="PTHR32444:SF183">
    <property type="entry name" value="APPLE DOMAIN-CONTAINING PROTEIN"/>
    <property type="match status" value="1"/>
</dbReference>
<comment type="caution">
    <text evidence="5">The sequence shown here is derived from an EMBL/GenBank/DDBJ whole genome shotgun (WGS) entry which is preliminary data.</text>
</comment>
<dbReference type="InterPro" id="IPR036426">
    <property type="entry name" value="Bulb-type_lectin_dom_sf"/>
</dbReference>
<dbReference type="Pfam" id="PF01453">
    <property type="entry name" value="B_lectin"/>
    <property type="match status" value="1"/>
</dbReference>
<organism evidence="5 6">
    <name type="scientific">Datura stramonium</name>
    <name type="common">Jimsonweed</name>
    <name type="synonym">Common thornapple</name>
    <dbReference type="NCBI Taxonomy" id="4076"/>
    <lineage>
        <taxon>Eukaryota</taxon>
        <taxon>Viridiplantae</taxon>
        <taxon>Streptophyta</taxon>
        <taxon>Embryophyta</taxon>
        <taxon>Tracheophyta</taxon>
        <taxon>Spermatophyta</taxon>
        <taxon>Magnoliopsida</taxon>
        <taxon>eudicotyledons</taxon>
        <taxon>Gunneridae</taxon>
        <taxon>Pentapetalae</taxon>
        <taxon>asterids</taxon>
        <taxon>lamiids</taxon>
        <taxon>Solanales</taxon>
        <taxon>Solanaceae</taxon>
        <taxon>Solanoideae</taxon>
        <taxon>Datureae</taxon>
        <taxon>Datura</taxon>
    </lineage>
</organism>
<dbReference type="PROSITE" id="PS50927">
    <property type="entry name" value="BULB_LECTIN"/>
    <property type="match status" value="1"/>
</dbReference>
<evidence type="ECO:0000313" key="6">
    <source>
        <dbReference type="Proteomes" id="UP000823775"/>
    </source>
</evidence>
<dbReference type="EMBL" id="JACEIK010010922">
    <property type="protein sequence ID" value="MCE3215361.1"/>
    <property type="molecule type" value="Genomic_DNA"/>
</dbReference>
<name>A0ABS8WUX6_DATST</name>
<dbReference type="SUPFAM" id="SSF51110">
    <property type="entry name" value="alpha-D-mannose-specific plant lectins"/>
    <property type="match status" value="1"/>
</dbReference>
<dbReference type="SMART" id="SM00108">
    <property type="entry name" value="B_lectin"/>
    <property type="match status" value="1"/>
</dbReference>
<feature type="chain" id="PRO_5046151858" description="Bulb-type lectin domain-containing protein" evidence="3">
    <location>
        <begin position="26"/>
        <end position="146"/>
    </location>
</feature>
<keyword evidence="2" id="KW-0325">Glycoprotein</keyword>
<reference evidence="5 6" key="1">
    <citation type="journal article" date="2021" name="BMC Genomics">
        <title>Datura genome reveals duplications of psychoactive alkaloid biosynthetic genes and high mutation rate following tissue culture.</title>
        <authorList>
            <person name="Rajewski A."/>
            <person name="Carter-House D."/>
            <person name="Stajich J."/>
            <person name="Litt A."/>
        </authorList>
    </citation>
    <scope>NUCLEOTIDE SEQUENCE [LARGE SCALE GENOMIC DNA]</scope>
    <source>
        <strain evidence="5">AR-01</strain>
    </source>
</reference>
<accession>A0ABS8WUX6</accession>
<dbReference type="Gene3D" id="2.90.10.10">
    <property type="entry name" value="Bulb-type lectin domain"/>
    <property type="match status" value="1"/>
</dbReference>
<feature type="signal peptide" evidence="3">
    <location>
        <begin position="1"/>
        <end position="25"/>
    </location>
</feature>
<evidence type="ECO:0000259" key="4">
    <source>
        <dbReference type="PROSITE" id="PS50927"/>
    </source>
</evidence>
<feature type="domain" description="Bulb-type lectin" evidence="4">
    <location>
        <begin position="27"/>
        <end position="146"/>
    </location>
</feature>
<evidence type="ECO:0000256" key="3">
    <source>
        <dbReference type="SAM" id="SignalP"/>
    </source>
</evidence>
<evidence type="ECO:0000256" key="1">
    <source>
        <dbReference type="ARBA" id="ARBA00022729"/>
    </source>
</evidence>
<keyword evidence="6" id="KW-1185">Reference proteome</keyword>
<proteinExistence type="predicted"/>
<dbReference type="PANTHER" id="PTHR32444">
    <property type="entry name" value="BULB-TYPE LECTIN DOMAIN-CONTAINING PROTEIN"/>
    <property type="match status" value="1"/>
</dbReference>